<dbReference type="SMART" id="SM00850">
    <property type="entry name" value="LytTR"/>
    <property type="match status" value="1"/>
</dbReference>
<dbReference type="Gene3D" id="3.40.50.2300">
    <property type="match status" value="1"/>
</dbReference>
<dbReference type="GO" id="GO:0003677">
    <property type="term" value="F:DNA binding"/>
    <property type="evidence" value="ECO:0007669"/>
    <property type="project" value="UniProtKB-KW"/>
</dbReference>
<dbReference type="InterPro" id="IPR001789">
    <property type="entry name" value="Sig_transdc_resp-reg_receiver"/>
</dbReference>
<feature type="domain" description="Response regulatory" evidence="4">
    <location>
        <begin position="3"/>
        <end position="119"/>
    </location>
</feature>
<dbReference type="AlphaFoldDB" id="A0A1Y4LEW8"/>
<comment type="caution">
    <text evidence="6">The sequence shown here is derived from an EMBL/GenBank/DDBJ whole genome shotgun (WGS) entry which is preliminary data.</text>
</comment>
<evidence type="ECO:0000313" key="7">
    <source>
        <dbReference type="Proteomes" id="UP000195897"/>
    </source>
</evidence>
<dbReference type="EMBL" id="NFKK01000002">
    <property type="protein sequence ID" value="OUP54049.1"/>
    <property type="molecule type" value="Genomic_DNA"/>
</dbReference>
<dbReference type="SMART" id="SM00448">
    <property type="entry name" value="REC"/>
    <property type="match status" value="1"/>
</dbReference>
<dbReference type="InterPro" id="IPR046947">
    <property type="entry name" value="LytR-like"/>
</dbReference>
<feature type="domain" description="HTH LytTR-type" evidence="5">
    <location>
        <begin position="130"/>
        <end position="227"/>
    </location>
</feature>
<dbReference type="SUPFAM" id="SSF52172">
    <property type="entry name" value="CheY-like"/>
    <property type="match status" value="1"/>
</dbReference>
<dbReference type="PROSITE" id="PS50930">
    <property type="entry name" value="HTH_LYTTR"/>
    <property type="match status" value="1"/>
</dbReference>
<evidence type="ECO:0000313" key="6">
    <source>
        <dbReference type="EMBL" id="OUP54049.1"/>
    </source>
</evidence>
<dbReference type="Pfam" id="PF00072">
    <property type="entry name" value="Response_reg"/>
    <property type="match status" value="1"/>
</dbReference>
<dbReference type="PROSITE" id="PS50110">
    <property type="entry name" value="RESPONSE_REGULATORY"/>
    <property type="match status" value="1"/>
</dbReference>
<reference evidence="7" key="1">
    <citation type="submission" date="2017-04" db="EMBL/GenBank/DDBJ databases">
        <title>Function of individual gut microbiota members based on whole genome sequencing of pure cultures obtained from chicken caecum.</title>
        <authorList>
            <person name="Medvecky M."/>
            <person name="Cejkova D."/>
            <person name="Polansky O."/>
            <person name="Karasova D."/>
            <person name="Kubasova T."/>
            <person name="Cizek A."/>
            <person name="Rychlik I."/>
        </authorList>
    </citation>
    <scope>NUCLEOTIDE SEQUENCE [LARGE SCALE GENOMIC DNA]</scope>
    <source>
        <strain evidence="7">An180</strain>
    </source>
</reference>
<gene>
    <name evidence="6" type="ORF">B5F17_02240</name>
</gene>
<evidence type="ECO:0000259" key="5">
    <source>
        <dbReference type="PROSITE" id="PS50930"/>
    </source>
</evidence>
<dbReference type="Proteomes" id="UP000195897">
    <property type="component" value="Unassembled WGS sequence"/>
</dbReference>
<comment type="function">
    <text evidence="2">May play the central regulatory role in sporulation. It may be an element of the effector pathway responsible for the activation of sporulation genes in response to nutritional stress. Spo0A may act in concert with spo0H (a sigma factor) to control the expression of some genes that are critical to the sporulation process.</text>
</comment>
<evidence type="ECO:0000256" key="1">
    <source>
        <dbReference type="ARBA" id="ARBA00018672"/>
    </source>
</evidence>
<keyword evidence="6" id="KW-0238">DNA-binding</keyword>
<sequence length="233" mass="26165">MLRIGICDDAAAARLALHSALERLSPGCACYEFSSGEGLLSWLDKHPNTIDLLFLDIEMGQMSGMDVARAIRAQDQRLHIVFLTGYADYVFDGYAVRALDYLLKPLSMDKLSSVLERAAHELENDAPETFSVHNSDGLFRVPKRDILYCYSDRRQVHLIARTAEYTFYDKLDQVEAALGAGFVRIHQRYLVRISAIDRIEDSAVFLGNLRLPISRANRAAVMAACARGMLEDF</sequence>
<feature type="modified residue" description="4-aspartylphosphate" evidence="3">
    <location>
        <position position="56"/>
    </location>
</feature>
<evidence type="ECO:0000256" key="2">
    <source>
        <dbReference type="ARBA" id="ARBA00024867"/>
    </source>
</evidence>
<dbReference type="Pfam" id="PF04397">
    <property type="entry name" value="LytTR"/>
    <property type="match status" value="1"/>
</dbReference>
<keyword evidence="3" id="KW-0597">Phosphoprotein</keyword>
<dbReference type="RefSeq" id="WP_087370305.1">
    <property type="nucleotide sequence ID" value="NZ_NFKK01000002.1"/>
</dbReference>
<dbReference type="InterPro" id="IPR011006">
    <property type="entry name" value="CheY-like_superfamily"/>
</dbReference>
<dbReference type="Gene3D" id="2.40.50.1020">
    <property type="entry name" value="LytTr DNA-binding domain"/>
    <property type="match status" value="1"/>
</dbReference>
<name>A0A1Y4LEW8_9FIRM</name>
<evidence type="ECO:0000256" key="3">
    <source>
        <dbReference type="PROSITE-ProRule" id="PRU00169"/>
    </source>
</evidence>
<dbReference type="PANTHER" id="PTHR37299:SF1">
    <property type="entry name" value="STAGE 0 SPORULATION PROTEIN A HOMOLOG"/>
    <property type="match status" value="1"/>
</dbReference>
<proteinExistence type="predicted"/>
<dbReference type="InterPro" id="IPR007492">
    <property type="entry name" value="LytTR_DNA-bd_dom"/>
</dbReference>
<accession>A0A1Y4LEW8</accession>
<dbReference type="PANTHER" id="PTHR37299">
    <property type="entry name" value="TRANSCRIPTIONAL REGULATOR-RELATED"/>
    <property type="match status" value="1"/>
</dbReference>
<evidence type="ECO:0000259" key="4">
    <source>
        <dbReference type="PROSITE" id="PS50110"/>
    </source>
</evidence>
<dbReference type="GO" id="GO:0000156">
    <property type="term" value="F:phosphorelay response regulator activity"/>
    <property type="evidence" value="ECO:0007669"/>
    <property type="project" value="InterPro"/>
</dbReference>
<organism evidence="6 7">
    <name type="scientific">Butyricicoccus pullicaecorum</name>
    <dbReference type="NCBI Taxonomy" id="501571"/>
    <lineage>
        <taxon>Bacteria</taxon>
        <taxon>Bacillati</taxon>
        <taxon>Bacillota</taxon>
        <taxon>Clostridia</taxon>
        <taxon>Eubacteriales</taxon>
        <taxon>Butyricicoccaceae</taxon>
        <taxon>Butyricicoccus</taxon>
    </lineage>
</organism>
<protein>
    <recommendedName>
        <fullName evidence="1">Stage 0 sporulation protein A homolog</fullName>
    </recommendedName>
</protein>